<accession>A0AAV3SEH5</accession>
<dbReference type="EMBL" id="CP095005">
    <property type="protein sequence ID" value="UOO94013.1"/>
    <property type="molecule type" value="Genomic_DNA"/>
</dbReference>
<name>A0AAV3SEH5_HALDO</name>
<sequence length="58" mass="6668">MPVPGYDPEDLDAQLEAAAGEDELRARMTDEEFRQYEEGEHLIDLLDEDEIDELLDDS</sequence>
<dbReference type="GeneID" id="71761885"/>
<dbReference type="AlphaFoldDB" id="A0AAV3SEH5"/>
<dbReference type="Pfam" id="PF26070">
    <property type="entry name" value="DUF8027"/>
    <property type="match status" value="1"/>
</dbReference>
<dbReference type="EMBL" id="BAAADN010000016">
    <property type="protein sequence ID" value="GAA0455029.1"/>
    <property type="molecule type" value="Genomic_DNA"/>
</dbReference>
<reference evidence="2" key="3">
    <citation type="submission" date="2023-12" db="EMBL/GenBank/DDBJ databases">
        <authorList>
            <person name="Sun Q."/>
            <person name="Inoue M."/>
        </authorList>
    </citation>
    <scope>NUCLEOTIDE SEQUENCE</scope>
    <source>
        <strain evidence="2">JCM 12289</strain>
    </source>
</reference>
<organism evidence="2 5">
    <name type="scientific">Halococcus dombrowskii</name>
    <dbReference type="NCBI Taxonomy" id="179637"/>
    <lineage>
        <taxon>Archaea</taxon>
        <taxon>Methanobacteriati</taxon>
        <taxon>Methanobacteriota</taxon>
        <taxon>Stenosarchaea group</taxon>
        <taxon>Halobacteria</taxon>
        <taxon>Halobacteriales</taxon>
        <taxon>Halococcaceae</taxon>
        <taxon>Halococcus</taxon>
    </lineage>
</organism>
<gene>
    <name evidence="2" type="ORF">GCM10008985_08570</name>
    <name evidence="3" type="ORF">MUK72_08515</name>
</gene>
<dbReference type="KEGG" id="hdo:MUK72_08515"/>
<feature type="domain" description="DUF8027" evidence="1">
    <location>
        <begin position="1"/>
        <end position="57"/>
    </location>
</feature>
<evidence type="ECO:0000313" key="4">
    <source>
        <dbReference type="Proteomes" id="UP000830542"/>
    </source>
</evidence>
<evidence type="ECO:0000313" key="5">
    <source>
        <dbReference type="Proteomes" id="UP001500962"/>
    </source>
</evidence>
<reference evidence="2" key="1">
    <citation type="journal article" date="2014" name="Int. J. Syst. Evol. Microbiol.">
        <title>Complete genome sequence of Corynebacterium casei LMG S-19264T (=DSM 44701T), isolated from a smear-ripened cheese.</title>
        <authorList>
            <consortium name="US DOE Joint Genome Institute (JGI-PGF)"/>
            <person name="Walter F."/>
            <person name="Albersmeier A."/>
            <person name="Kalinowski J."/>
            <person name="Ruckert C."/>
        </authorList>
    </citation>
    <scope>NUCLEOTIDE SEQUENCE</scope>
    <source>
        <strain evidence="2">JCM 12289</strain>
    </source>
</reference>
<keyword evidence="4" id="KW-1185">Reference proteome</keyword>
<dbReference type="Proteomes" id="UP000830542">
    <property type="component" value="Chromosome"/>
</dbReference>
<dbReference type="InterPro" id="IPR058340">
    <property type="entry name" value="DUF8027"/>
</dbReference>
<evidence type="ECO:0000313" key="3">
    <source>
        <dbReference type="EMBL" id="UOO94013.1"/>
    </source>
</evidence>
<protein>
    <recommendedName>
        <fullName evidence="1">DUF8027 domain-containing protein</fullName>
    </recommendedName>
</protein>
<proteinExistence type="predicted"/>
<evidence type="ECO:0000259" key="1">
    <source>
        <dbReference type="Pfam" id="PF26070"/>
    </source>
</evidence>
<dbReference type="Proteomes" id="UP001500962">
    <property type="component" value="Unassembled WGS sequence"/>
</dbReference>
<dbReference type="RefSeq" id="WP_244698903.1">
    <property type="nucleotide sequence ID" value="NZ_BAAADN010000016.1"/>
</dbReference>
<evidence type="ECO:0000313" key="2">
    <source>
        <dbReference type="EMBL" id="GAA0455029.1"/>
    </source>
</evidence>
<reference evidence="3" key="2">
    <citation type="submission" date="2022-04" db="EMBL/GenBank/DDBJ databases">
        <title>Sequencing and genomic assembly of Halococcus dombrowskii.</title>
        <authorList>
            <person name="Lim S.W."/>
            <person name="MacLea K.S."/>
        </authorList>
    </citation>
    <scope>NUCLEOTIDE SEQUENCE</scope>
    <source>
        <strain evidence="3">H4</strain>
    </source>
</reference>